<dbReference type="Pfam" id="PF00990">
    <property type="entry name" value="GGDEF"/>
    <property type="match status" value="1"/>
</dbReference>
<feature type="domain" description="GGDEF" evidence="4">
    <location>
        <begin position="287"/>
        <end position="417"/>
    </location>
</feature>
<dbReference type="SUPFAM" id="SSF55073">
    <property type="entry name" value="Nucleotide cyclase"/>
    <property type="match status" value="1"/>
</dbReference>
<evidence type="ECO:0000313" key="6">
    <source>
        <dbReference type="Proteomes" id="UP001595555"/>
    </source>
</evidence>
<dbReference type="Pfam" id="PF00072">
    <property type="entry name" value="Response_reg"/>
    <property type="match status" value="2"/>
</dbReference>
<dbReference type="PANTHER" id="PTHR44591">
    <property type="entry name" value="STRESS RESPONSE REGULATOR PROTEIN 1"/>
    <property type="match status" value="1"/>
</dbReference>
<feature type="modified residue" description="4-aspartylphosphate" evidence="2">
    <location>
        <position position="56"/>
    </location>
</feature>
<gene>
    <name evidence="5" type="ORF">ACFODX_00855</name>
</gene>
<dbReference type="InterPro" id="IPR011006">
    <property type="entry name" value="CheY-like_superfamily"/>
</dbReference>
<dbReference type="InterPro" id="IPR029787">
    <property type="entry name" value="Nucleotide_cyclase"/>
</dbReference>
<dbReference type="EMBL" id="JBHRTF010000001">
    <property type="protein sequence ID" value="MFC3114085.1"/>
    <property type="molecule type" value="Genomic_DNA"/>
</dbReference>
<dbReference type="Gene3D" id="3.30.70.270">
    <property type="match status" value="1"/>
</dbReference>
<keyword evidence="1 2" id="KW-0597">Phosphoprotein</keyword>
<dbReference type="InterPro" id="IPR050595">
    <property type="entry name" value="Bact_response_regulator"/>
</dbReference>
<sequence>MKKILIVEDSDMVMKILRHLVQASSLPYEAVYATSLAQASSLYSESPNDFFAALVDLNLPDAPDGEVVDFTLSKKIPSIVLTGSYDEKRREQLFNKGIVDYVTKEGRYAYSKAVAMIQRLEKNQHIKVLVVDDSDMSRKHMVNLFRRHLFQVIEAVDGVDAIKVLLENPEVKLLITDYNMPKMDGFELVRNLRYKYDKTDLIMIGVSGESSEALSAKFIKHGANDFLRKPFHPEEFYCRIIHNIESLELVEQITYNAQRDHLTGLYHRSHFFNAARELYKSAQEKSAPLVMAIINIDNFSEINQQHGNAWGDLALKQIASRLAAMLDRFLLARADSDDFFVMMPGLDHEKAAAFLSKVKQLLAAEPININGDSRHIYFSAGVTGQLKNSLDEQITTANEYLRRAKEAGGNMIVDDGDE</sequence>
<feature type="domain" description="Response regulatory" evidence="3">
    <location>
        <begin position="3"/>
        <end position="119"/>
    </location>
</feature>
<evidence type="ECO:0000256" key="1">
    <source>
        <dbReference type="ARBA" id="ARBA00022553"/>
    </source>
</evidence>
<dbReference type="RefSeq" id="WP_378115095.1">
    <property type="nucleotide sequence ID" value="NZ_JBHRTF010000001.1"/>
</dbReference>
<feature type="modified residue" description="4-aspartylphosphate" evidence="2">
    <location>
        <position position="177"/>
    </location>
</feature>
<reference evidence="6" key="1">
    <citation type="journal article" date="2019" name="Int. J. Syst. Evol. Microbiol.">
        <title>The Global Catalogue of Microorganisms (GCM) 10K type strain sequencing project: providing services to taxonomists for standard genome sequencing and annotation.</title>
        <authorList>
            <consortium name="The Broad Institute Genomics Platform"/>
            <consortium name="The Broad Institute Genome Sequencing Center for Infectious Disease"/>
            <person name="Wu L."/>
            <person name="Ma J."/>
        </authorList>
    </citation>
    <scope>NUCLEOTIDE SEQUENCE [LARGE SCALE GENOMIC DNA]</scope>
    <source>
        <strain evidence="6">KCTC 52237</strain>
    </source>
</reference>
<proteinExistence type="predicted"/>
<dbReference type="InterPro" id="IPR001789">
    <property type="entry name" value="Sig_transdc_resp-reg_receiver"/>
</dbReference>
<evidence type="ECO:0000259" key="3">
    <source>
        <dbReference type="PROSITE" id="PS50110"/>
    </source>
</evidence>
<evidence type="ECO:0000313" key="5">
    <source>
        <dbReference type="EMBL" id="MFC3114085.1"/>
    </source>
</evidence>
<feature type="domain" description="Response regulatory" evidence="3">
    <location>
        <begin position="127"/>
        <end position="244"/>
    </location>
</feature>
<evidence type="ECO:0000256" key="2">
    <source>
        <dbReference type="PROSITE-ProRule" id="PRU00169"/>
    </source>
</evidence>
<dbReference type="PROSITE" id="PS50110">
    <property type="entry name" value="RESPONSE_REGULATORY"/>
    <property type="match status" value="2"/>
</dbReference>
<keyword evidence="6" id="KW-1185">Reference proteome</keyword>
<name>A0ABV7F985_9GAMM</name>
<dbReference type="PANTHER" id="PTHR44591:SF3">
    <property type="entry name" value="RESPONSE REGULATORY DOMAIN-CONTAINING PROTEIN"/>
    <property type="match status" value="1"/>
</dbReference>
<evidence type="ECO:0000259" key="4">
    <source>
        <dbReference type="PROSITE" id="PS50887"/>
    </source>
</evidence>
<dbReference type="InterPro" id="IPR000160">
    <property type="entry name" value="GGDEF_dom"/>
</dbReference>
<dbReference type="SUPFAM" id="SSF52172">
    <property type="entry name" value="CheY-like"/>
    <property type="match status" value="2"/>
</dbReference>
<comment type="caution">
    <text evidence="5">The sequence shown here is derived from an EMBL/GenBank/DDBJ whole genome shotgun (WGS) entry which is preliminary data.</text>
</comment>
<dbReference type="SMART" id="SM00448">
    <property type="entry name" value="REC"/>
    <property type="match status" value="2"/>
</dbReference>
<dbReference type="InterPro" id="IPR043128">
    <property type="entry name" value="Rev_trsase/Diguanyl_cyclase"/>
</dbReference>
<dbReference type="Gene3D" id="3.40.50.2300">
    <property type="match status" value="2"/>
</dbReference>
<organism evidence="5 6">
    <name type="scientific">Cellvibrio fontiphilus</name>
    <dbReference type="NCBI Taxonomy" id="1815559"/>
    <lineage>
        <taxon>Bacteria</taxon>
        <taxon>Pseudomonadati</taxon>
        <taxon>Pseudomonadota</taxon>
        <taxon>Gammaproteobacteria</taxon>
        <taxon>Cellvibrionales</taxon>
        <taxon>Cellvibrionaceae</taxon>
        <taxon>Cellvibrio</taxon>
    </lineage>
</organism>
<dbReference type="CDD" id="cd01949">
    <property type="entry name" value="GGDEF"/>
    <property type="match status" value="1"/>
</dbReference>
<dbReference type="Proteomes" id="UP001595555">
    <property type="component" value="Unassembled WGS sequence"/>
</dbReference>
<protein>
    <submittedName>
        <fullName evidence="5">Response regulator</fullName>
    </submittedName>
</protein>
<dbReference type="CDD" id="cd17544">
    <property type="entry name" value="REC_2_GGDEF"/>
    <property type="match status" value="1"/>
</dbReference>
<dbReference type="PROSITE" id="PS50887">
    <property type="entry name" value="GGDEF"/>
    <property type="match status" value="1"/>
</dbReference>
<accession>A0ABV7F985</accession>
<dbReference type="NCBIfam" id="TIGR00254">
    <property type="entry name" value="GGDEF"/>
    <property type="match status" value="1"/>
</dbReference>
<dbReference type="SMART" id="SM00267">
    <property type="entry name" value="GGDEF"/>
    <property type="match status" value="1"/>
</dbReference>